<evidence type="ECO:0000256" key="4">
    <source>
        <dbReference type="ARBA" id="ARBA00022884"/>
    </source>
</evidence>
<keyword evidence="4 8" id="KW-0694">RNA-binding</keyword>
<organism evidence="10 11">
    <name type="scientific">Metallumcola ferriviriculae</name>
    <dbReference type="NCBI Taxonomy" id="3039180"/>
    <lineage>
        <taxon>Bacteria</taxon>
        <taxon>Bacillati</taxon>
        <taxon>Bacillota</taxon>
        <taxon>Clostridia</taxon>
        <taxon>Neomoorellales</taxon>
        <taxon>Desulfitibacteraceae</taxon>
        <taxon>Metallumcola</taxon>
    </lineage>
</organism>
<evidence type="ECO:0000256" key="1">
    <source>
        <dbReference type="ARBA" id="ARBA00003134"/>
    </source>
</evidence>
<accession>A0AAU0ULJ1</accession>
<evidence type="ECO:0000256" key="3">
    <source>
        <dbReference type="ARBA" id="ARBA00022730"/>
    </source>
</evidence>
<evidence type="ECO:0000256" key="8">
    <source>
        <dbReference type="HAMAP-Rule" id="MF_00500"/>
    </source>
</evidence>
<evidence type="ECO:0000313" key="10">
    <source>
        <dbReference type="EMBL" id="WRO21257.1"/>
    </source>
</evidence>
<evidence type="ECO:0000256" key="2">
    <source>
        <dbReference type="ARBA" id="ARBA00007634"/>
    </source>
</evidence>
<protein>
    <recommendedName>
        <fullName evidence="7 8">Small ribosomal subunit protein bS20</fullName>
    </recommendedName>
</protein>
<proteinExistence type="inferred from homology"/>
<dbReference type="AlphaFoldDB" id="A0AAU0ULJ1"/>
<comment type="function">
    <text evidence="1 8">Binds directly to 16S ribosomal RNA.</text>
</comment>
<dbReference type="RefSeq" id="WP_366924108.1">
    <property type="nucleotide sequence ID" value="NZ_CP121694.1"/>
</dbReference>
<keyword evidence="6 8" id="KW-0687">Ribonucleoprotein</keyword>
<gene>
    <name evidence="8 10" type="primary">rpsT</name>
    <name evidence="10" type="ORF">MFMK1_001060</name>
</gene>
<dbReference type="Gene3D" id="1.20.58.110">
    <property type="entry name" value="Ribosomal protein S20"/>
    <property type="match status" value="1"/>
</dbReference>
<name>A0AAU0ULJ1_9FIRM</name>
<dbReference type="GO" id="GO:0070181">
    <property type="term" value="F:small ribosomal subunit rRNA binding"/>
    <property type="evidence" value="ECO:0007669"/>
    <property type="project" value="TreeGrafter"/>
</dbReference>
<dbReference type="GO" id="GO:0015935">
    <property type="term" value="C:small ribosomal subunit"/>
    <property type="evidence" value="ECO:0007669"/>
    <property type="project" value="TreeGrafter"/>
</dbReference>
<evidence type="ECO:0000313" key="11">
    <source>
        <dbReference type="Proteomes" id="UP001329915"/>
    </source>
</evidence>
<keyword evidence="3 8" id="KW-0699">rRNA-binding</keyword>
<dbReference type="GO" id="GO:0006412">
    <property type="term" value="P:translation"/>
    <property type="evidence" value="ECO:0007669"/>
    <property type="project" value="UniProtKB-UniRule"/>
</dbReference>
<dbReference type="Pfam" id="PF01649">
    <property type="entry name" value="Ribosomal_S20p"/>
    <property type="match status" value="1"/>
</dbReference>
<evidence type="ECO:0000256" key="5">
    <source>
        <dbReference type="ARBA" id="ARBA00022980"/>
    </source>
</evidence>
<dbReference type="NCBIfam" id="TIGR00029">
    <property type="entry name" value="S20"/>
    <property type="match status" value="1"/>
</dbReference>
<evidence type="ECO:0000256" key="7">
    <source>
        <dbReference type="ARBA" id="ARBA00035136"/>
    </source>
</evidence>
<dbReference type="Proteomes" id="UP001329915">
    <property type="component" value="Chromosome"/>
</dbReference>
<dbReference type="GO" id="GO:0003735">
    <property type="term" value="F:structural constituent of ribosome"/>
    <property type="evidence" value="ECO:0007669"/>
    <property type="project" value="InterPro"/>
</dbReference>
<evidence type="ECO:0000256" key="9">
    <source>
        <dbReference type="SAM" id="MobiDB-lite"/>
    </source>
</evidence>
<dbReference type="FunFam" id="1.20.58.110:FF:000001">
    <property type="entry name" value="30S ribosomal protein S20"/>
    <property type="match status" value="1"/>
</dbReference>
<dbReference type="InterPro" id="IPR002583">
    <property type="entry name" value="Ribosomal_bS20"/>
</dbReference>
<evidence type="ECO:0000256" key="6">
    <source>
        <dbReference type="ARBA" id="ARBA00023274"/>
    </source>
</evidence>
<dbReference type="KEGG" id="dbc:MFMK1_001060"/>
<comment type="similarity">
    <text evidence="2 8">Belongs to the bacterial ribosomal protein bS20 family.</text>
</comment>
<dbReference type="HAMAP" id="MF_00500">
    <property type="entry name" value="Ribosomal_bS20"/>
    <property type="match status" value="1"/>
</dbReference>
<keyword evidence="11" id="KW-1185">Reference proteome</keyword>
<dbReference type="PANTHER" id="PTHR33398">
    <property type="entry name" value="30S RIBOSOMAL PROTEIN S20"/>
    <property type="match status" value="1"/>
</dbReference>
<feature type="region of interest" description="Disordered" evidence="9">
    <location>
        <begin position="74"/>
        <end position="93"/>
    </location>
</feature>
<reference evidence="10 11" key="1">
    <citation type="submission" date="2023-04" db="EMBL/GenBank/DDBJ databases">
        <authorList>
            <person name="Hsu D."/>
        </authorList>
    </citation>
    <scope>NUCLEOTIDE SEQUENCE [LARGE SCALE GENOMIC DNA]</scope>
    <source>
        <strain evidence="10 11">MK1</strain>
    </source>
</reference>
<sequence>MPNIKSAKKRVRTIENRTVRNSARRSALRTALKRFDAAAEAGDQEKLNSAFMVAVKKVDKAVVYGLIHKNKAARKKSQLQRRYDQAVNASNAS</sequence>
<dbReference type="InterPro" id="IPR036510">
    <property type="entry name" value="Ribosomal_bS20_sf"/>
</dbReference>
<dbReference type="SUPFAM" id="SSF46992">
    <property type="entry name" value="Ribosomal protein S20"/>
    <property type="match status" value="1"/>
</dbReference>
<dbReference type="EMBL" id="CP121694">
    <property type="protein sequence ID" value="WRO21257.1"/>
    <property type="molecule type" value="Genomic_DNA"/>
</dbReference>
<dbReference type="GO" id="GO:0005829">
    <property type="term" value="C:cytosol"/>
    <property type="evidence" value="ECO:0007669"/>
    <property type="project" value="TreeGrafter"/>
</dbReference>
<dbReference type="PANTHER" id="PTHR33398:SF1">
    <property type="entry name" value="SMALL RIBOSOMAL SUBUNIT PROTEIN BS20C"/>
    <property type="match status" value="1"/>
</dbReference>
<keyword evidence="5 8" id="KW-0689">Ribosomal protein</keyword>